<name>A0A448YI63_BRENA</name>
<protein>
    <submittedName>
        <fullName evidence="11">DEKNAAC101305</fullName>
    </submittedName>
</protein>
<evidence type="ECO:0000256" key="9">
    <source>
        <dbReference type="SAM" id="MobiDB-lite"/>
    </source>
</evidence>
<dbReference type="CDD" id="cd06867">
    <property type="entry name" value="PX_SNX41_42"/>
    <property type="match status" value="1"/>
</dbReference>
<comment type="subcellular location">
    <subcellularLocation>
        <location evidence="1">Endosome membrane</location>
        <topology evidence="1">Peripheral membrane protein</topology>
    </subcellularLocation>
</comment>
<keyword evidence="7" id="KW-0446">Lipid-binding</keyword>
<evidence type="ECO:0000256" key="3">
    <source>
        <dbReference type="ARBA" id="ARBA00022448"/>
    </source>
</evidence>
<reference evidence="11 12" key="1">
    <citation type="submission" date="2018-12" db="EMBL/GenBank/DDBJ databases">
        <authorList>
            <person name="Tiukova I."/>
            <person name="Dainat J."/>
        </authorList>
    </citation>
    <scope>NUCLEOTIDE SEQUENCE [LARGE SCALE GENOMIC DNA]</scope>
</reference>
<dbReference type="Pfam" id="PF00787">
    <property type="entry name" value="PX"/>
    <property type="match status" value="1"/>
</dbReference>
<dbReference type="GO" id="GO:0035091">
    <property type="term" value="F:phosphatidylinositol binding"/>
    <property type="evidence" value="ECO:0007669"/>
    <property type="project" value="InterPro"/>
</dbReference>
<gene>
    <name evidence="11" type="ORF">BRENAR_LOCUS1248</name>
</gene>
<feature type="region of interest" description="Disordered" evidence="9">
    <location>
        <begin position="122"/>
        <end position="172"/>
    </location>
</feature>
<dbReference type="SMART" id="SM00312">
    <property type="entry name" value="PX"/>
    <property type="match status" value="1"/>
</dbReference>
<dbReference type="Gene3D" id="3.30.1520.10">
    <property type="entry name" value="Phox-like domain"/>
    <property type="match status" value="1"/>
</dbReference>
<keyword evidence="6" id="KW-0072">Autophagy</keyword>
<evidence type="ECO:0000256" key="4">
    <source>
        <dbReference type="ARBA" id="ARBA00022753"/>
    </source>
</evidence>
<accession>A0A448YI63</accession>
<dbReference type="OrthoDB" id="289314at2759"/>
<proteinExistence type="inferred from homology"/>
<dbReference type="Gene3D" id="1.20.1270.60">
    <property type="entry name" value="Arfaptin homology (AH) domain/BAR domain"/>
    <property type="match status" value="1"/>
</dbReference>
<keyword evidence="4" id="KW-0967">Endosome</keyword>
<dbReference type="PANTHER" id="PTHR46979">
    <property type="entry name" value="SORTING NEXIN-41"/>
    <property type="match status" value="1"/>
</dbReference>
<dbReference type="GO" id="GO:0015031">
    <property type="term" value="P:protein transport"/>
    <property type="evidence" value="ECO:0007669"/>
    <property type="project" value="UniProtKB-KW"/>
</dbReference>
<feature type="compositionally biased region" description="Polar residues" evidence="9">
    <location>
        <begin position="122"/>
        <end position="141"/>
    </location>
</feature>
<evidence type="ECO:0000259" key="10">
    <source>
        <dbReference type="PROSITE" id="PS50195"/>
    </source>
</evidence>
<dbReference type="GO" id="GO:0042147">
    <property type="term" value="P:retrograde transport, endosome to Golgi"/>
    <property type="evidence" value="ECO:0007669"/>
    <property type="project" value="InterPro"/>
</dbReference>
<dbReference type="PROSITE" id="PS50195">
    <property type="entry name" value="PX"/>
    <property type="match status" value="1"/>
</dbReference>
<dbReference type="SUPFAM" id="SSF64268">
    <property type="entry name" value="PX domain"/>
    <property type="match status" value="1"/>
</dbReference>
<keyword evidence="3" id="KW-0813">Transport</keyword>
<evidence type="ECO:0000256" key="5">
    <source>
        <dbReference type="ARBA" id="ARBA00022927"/>
    </source>
</evidence>
<evidence type="ECO:0000256" key="7">
    <source>
        <dbReference type="ARBA" id="ARBA00023121"/>
    </source>
</evidence>
<evidence type="ECO:0000256" key="2">
    <source>
        <dbReference type="ARBA" id="ARBA00010883"/>
    </source>
</evidence>
<evidence type="ECO:0000256" key="1">
    <source>
        <dbReference type="ARBA" id="ARBA00004481"/>
    </source>
</evidence>
<dbReference type="GO" id="GO:0010008">
    <property type="term" value="C:endosome membrane"/>
    <property type="evidence" value="ECO:0007669"/>
    <property type="project" value="UniProtKB-SubCell"/>
</dbReference>
<dbReference type="AlphaFoldDB" id="A0A448YI63"/>
<keyword evidence="8" id="KW-0472">Membrane</keyword>
<dbReference type="InParanoid" id="A0A448YI63"/>
<dbReference type="InterPro" id="IPR051079">
    <property type="entry name" value="Sorting_Nexin_Autophagy"/>
</dbReference>
<dbReference type="GO" id="GO:0005829">
    <property type="term" value="C:cytosol"/>
    <property type="evidence" value="ECO:0007669"/>
    <property type="project" value="GOC"/>
</dbReference>
<dbReference type="EMBL" id="CAACVR010000004">
    <property type="protein sequence ID" value="VEU20513.1"/>
    <property type="molecule type" value="Genomic_DNA"/>
</dbReference>
<comment type="similarity">
    <text evidence="2">Belongs to the sorting nexin family.</text>
</comment>
<feature type="region of interest" description="Disordered" evidence="9">
    <location>
        <begin position="1"/>
        <end position="22"/>
    </location>
</feature>
<keyword evidence="12" id="KW-1185">Reference proteome</keyword>
<keyword evidence="5" id="KW-0653">Protein transport</keyword>
<dbReference type="Proteomes" id="UP000290900">
    <property type="component" value="Unassembled WGS sequence"/>
</dbReference>
<dbReference type="InterPro" id="IPR027267">
    <property type="entry name" value="AH/BAR_dom_sf"/>
</dbReference>
<feature type="compositionally biased region" description="Polar residues" evidence="9">
    <location>
        <begin position="148"/>
        <end position="172"/>
    </location>
</feature>
<evidence type="ECO:0000313" key="11">
    <source>
        <dbReference type="EMBL" id="VEU20513.1"/>
    </source>
</evidence>
<dbReference type="InterPro" id="IPR001683">
    <property type="entry name" value="PX_dom"/>
</dbReference>
<dbReference type="GO" id="GO:0006914">
    <property type="term" value="P:autophagy"/>
    <property type="evidence" value="ECO:0007669"/>
    <property type="project" value="UniProtKB-KW"/>
</dbReference>
<organism evidence="11 12">
    <name type="scientific">Brettanomyces naardenensis</name>
    <name type="common">Yeast</name>
    <dbReference type="NCBI Taxonomy" id="13370"/>
    <lineage>
        <taxon>Eukaryota</taxon>
        <taxon>Fungi</taxon>
        <taxon>Dikarya</taxon>
        <taxon>Ascomycota</taxon>
        <taxon>Saccharomycotina</taxon>
        <taxon>Pichiomycetes</taxon>
        <taxon>Pichiales</taxon>
        <taxon>Pichiaceae</taxon>
        <taxon>Brettanomyces</taxon>
    </lineage>
</organism>
<evidence type="ECO:0000256" key="6">
    <source>
        <dbReference type="ARBA" id="ARBA00023006"/>
    </source>
</evidence>
<feature type="domain" description="PX" evidence="10">
    <location>
        <begin position="46"/>
        <end position="221"/>
    </location>
</feature>
<evidence type="ECO:0000256" key="8">
    <source>
        <dbReference type="ARBA" id="ARBA00023136"/>
    </source>
</evidence>
<dbReference type="PANTHER" id="PTHR46979:SF2">
    <property type="entry name" value="SORTING NEXIN-41"/>
    <property type="match status" value="1"/>
</dbReference>
<evidence type="ECO:0000313" key="12">
    <source>
        <dbReference type="Proteomes" id="UP000290900"/>
    </source>
</evidence>
<dbReference type="InterPro" id="IPR036871">
    <property type="entry name" value="PX_dom_sf"/>
</dbReference>
<dbReference type="InterPro" id="IPR044106">
    <property type="entry name" value="PX_Snx41/Atg20"/>
</dbReference>
<dbReference type="STRING" id="13370.A0A448YI63"/>
<sequence length="560" mass="63174">MSEAIPETDSPSSITVPRAPPSESSFVTKREVAYPARICEIIENSSSLQINIVDAARSSESHGQLQPFIVYSISLGPLIVKRRYSEFESLRICLTKCFPTLIIPPIPEKQSIKSNITETTSTSLGITHPTSHPTNAVESSPSPLPGASETSNGTSVPITNGNSATPTKTALMAASNSSTTSRLIEYRKRMLAVFLNRCLANETLRISKFFLNFLDPETNFLDYLSMNENSVLYRTSIYRLSPFDPLGNLSDQLYLTLPIPSSAEASQFPELSGEQQFQKFISFENKFQKYEAVLDKISKCNKRLLKHFEEMAPDLTDLGSQYNTLSLLQDSNFIEDIGKIYERKLISIGSLADLISLNFLDRLVELKHFTKTVKELTEYNRKKVIQCKVVEKQLAITRQKYKSCESQEAEIKKIDQRTNQSMGNQVGNRIGNGRAAVNPVDAPITDEELQTALYAKSKKPFYGRIPGITKINSVIQKYTDNNPEQTRLNKVYNLKLKLYQLERQHEILASDIGRINREVLKQLVEFHEWFKAELSEVVSEYNGSLKEYIGTSKEAMEEII</sequence>
<dbReference type="FunCoup" id="A0A448YI63">
    <property type="interactions" value="129"/>
</dbReference>